<dbReference type="Proteomes" id="UP000824102">
    <property type="component" value="Unassembled WGS sequence"/>
</dbReference>
<feature type="binding site" evidence="5">
    <location>
        <begin position="176"/>
        <end position="180"/>
    </location>
    <ligand>
        <name>ATP</name>
        <dbReference type="ChEBI" id="CHEBI:30616"/>
    </ligand>
</feature>
<dbReference type="PROSITE" id="PS51510">
    <property type="entry name" value="PHOSPHAGEN_KINASE_C"/>
    <property type="match status" value="1"/>
</dbReference>
<protein>
    <submittedName>
        <fullName evidence="8">ATP--guanido phosphotransferase</fullName>
    </submittedName>
</protein>
<dbReference type="InterPro" id="IPR000749">
    <property type="entry name" value="ATP-guanido_PTrfase"/>
</dbReference>
<evidence type="ECO:0000256" key="4">
    <source>
        <dbReference type="ARBA" id="ARBA00022840"/>
    </source>
</evidence>
<gene>
    <name evidence="8" type="ORF">H9964_00735</name>
</gene>
<dbReference type="GO" id="GO:0046314">
    <property type="term" value="P:phosphocreatine biosynthetic process"/>
    <property type="evidence" value="ECO:0007669"/>
    <property type="project" value="InterPro"/>
</dbReference>
<feature type="binding site" evidence="5">
    <location>
        <position position="125"/>
    </location>
    <ligand>
        <name>ATP</name>
        <dbReference type="ChEBI" id="CHEBI:30616"/>
    </ligand>
</feature>
<dbReference type="SUPFAM" id="SSF55931">
    <property type="entry name" value="Glutamine synthetase/guanido kinase"/>
    <property type="match status" value="1"/>
</dbReference>
<evidence type="ECO:0000313" key="9">
    <source>
        <dbReference type="Proteomes" id="UP000824102"/>
    </source>
</evidence>
<comment type="similarity">
    <text evidence="5 6">Belongs to the ATP:guanido phosphotransferase family.</text>
</comment>
<name>A0A9D2G4D5_9FIRM</name>
<feature type="binding site" evidence="5">
    <location>
        <begin position="207"/>
        <end position="212"/>
    </location>
    <ligand>
        <name>ATP</name>
        <dbReference type="ChEBI" id="CHEBI:30616"/>
    </ligand>
</feature>
<evidence type="ECO:0000259" key="7">
    <source>
        <dbReference type="PROSITE" id="PS51510"/>
    </source>
</evidence>
<reference evidence="8" key="2">
    <citation type="submission" date="2021-04" db="EMBL/GenBank/DDBJ databases">
        <authorList>
            <person name="Gilroy R."/>
        </authorList>
    </citation>
    <scope>NUCLEOTIDE SEQUENCE</scope>
    <source>
        <strain evidence="8">ChiW7-2402</strain>
    </source>
</reference>
<keyword evidence="2 5" id="KW-0547">Nucleotide-binding</keyword>
<dbReference type="InterPro" id="IPR014746">
    <property type="entry name" value="Gln_synth/guanido_kin_cat_dom"/>
</dbReference>
<feature type="binding site" evidence="5">
    <location>
        <begin position="30"/>
        <end position="34"/>
    </location>
    <ligand>
        <name>ATP</name>
        <dbReference type="ChEBI" id="CHEBI:30616"/>
    </ligand>
</feature>
<dbReference type="InterPro" id="IPR023660">
    <property type="entry name" value="Arg_Kinase"/>
</dbReference>
<dbReference type="PANTHER" id="PTHR11547">
    <property type="entry name" value="ARGININE OR CREATINE KINASE"/>
    <property type="match status" value="1"/>
</dbReference>
<dbReference type="Pfam" id="PF00217">
    <property type="entry name" value="ATP-gua_Ptrans"/>
    <property type="match status" value="1"/>
</dbReference>
<dbReference type="InterPro" id="IPR022415">
    <property type="entry name" value="ATP-guanido_PTrfase_AS"/>
</dbReference>
<dbReference type="GO" id="GO:0005524">
    <property type="term" value="F:ATP binding"/>
    <property type="evidence" value="ECO:0007669"/>
    <property type="project" value="UniProtKB-UniRule"/>
</dbReference>
<accession>A0A9D2G4D5</accession>
<keyword evidence="4 5" id="KW-0067">ATP-binding</keyword>
<dbReference type="EMBL" id="DXBB01000010">
    <property type="protein sequence ID" value="HIZ72086.1"/>
    <property type="molecule type" value="Genomic_DNA"/>
</dbReference>
<evidence type="ECO:0000256" key="3">
    <source>
        <dbReference type="ARBA" id="ARBA00022777"/>
    </source>
</evidence>
<evidence type="ECO:0000256" key="5">
    <source>
        <dbReference type="PROSITE-ProRule" id="PRU00843"/>
    </source>
</evidence>
<dbReference type="Gene3D" id="3.30.590.10">
    <property type="entry name" value="Glutamine synthetase/guanido kinase, catalytic domain"/>
    <property type="match status" value="1"/>
</dbReference>
<organism evidence="8 9">
    <name type="scientific">Candidatus Gallimonas intestinavium</name>
    <dbReference type="NCBI Taxonomy" id="2838603"/>
    <lineage>
        <taxon>Bacteria</taxon>
        <taxon>Bacillati</taxon>
        <taxon>Bacillota</taxon>
        <taxon>Clostridia</taxon>
        <taxon>Candidatus Gallimonas</taxon>
    </lineage>
</organism>
<feature type="domain" description="Phosphagen kinase C-terminal" evidence="7">
    <location>
        <begin position="27"/>
        <end position="254"/>
    </location>
</feature>
<dbReference type="CDD" id="cd07930">
    <property type="entry name" value="bacterial_phosphagen_kinase"/>
    <property type="match status" value="1"/>
</dbReference>
<dbReference type="GO" id="GO:0004111">
    <property type="term" value="F:creatine kinase activity"/>
    <property type="evidence" value="ECO:0007669"/>
    <property type="project" value="InterPro"/>
</dbReference>
<sequence length="368" mass="40700">MTGGLRDERRARPGKEIPPALPGVDSVAVSTRIRLARNFKDYPFPNRLTDPALAQEIVHLVSEELRDVESFRLYRMSNVGEETAQFLRERNLISQDLLKNRAISAVLVLEDESVSVMINEEDHIREQYFMKGFDLETAYERLSGIDDLIASAIPFAYDRQLGYLTACPTNLGTGLRASVMLFLPAAARAGLMRGIAEELSRDGLTVRGAYGEGSGAEGALYQISNERTLGPSEGEILGAVESAVCRLIRTEREERARLLREDRAGIADVVLRSLGILTNCVRLTMREFMRYMANVKLGVALGLLSGSLEELDGLIMNVRPANIDQLNGGPPEEGGYDIFRAAYVGDVLRRMELITEEGRARLLDPPQG</sequence>
<evidence type="ECO:0000313" key="8">
    <source>
        <dbReference type="EMBL" id="HIZ72086.1"/>
    </source>
</evidence>
<dbReference type="GO" id="GO:0005615">
    <property type="term" value="C:extracellular space"/>
    <property type="evidence" value="ECO:0007669"/>
    <property type="project" value="TreeGrafter"/>
</dbReference>
<comment type="caution">
    <text evidence="8">The sequence shown here is derived from an EMBL/GenBank/DDBJ whole genome shotgun (WGS) entry which is preliminary data.</text>
</comment>
<evidence type="ECO:0000256" key="2">
    <source>
        <dbReference type="ARBA" id="ARBA00022741"/>
    </source>
</evidence>
<dbReference type="PROSITE" id="PS00112">
    <property type="entry name" value="PHOSPHAGEN_KINASE"/>
    <property type="match status" value="1"/>
</dbReference>
<comment type="caution">
    <text evidence="5">Lacks conserved residue(s) required for the propagation of feature annotation.</text>
</comment>
<dbReference type="InterPro" id="IPR022414">
    <property type="entry name" value="ATP-guanido_PTrfase_cat"/>
</dbReference>
<proteinExistence type="inferred from homology"/>
<dbReference type="AlphaFoldDB" id="A0A9D2G4D5"/>
<evidence type="ECO:0000256" key="6">
    <source>
        <dbReference type="RuleBase" id="RU000505"/>
    </source>
</evidence>
<reference evidence="8" key="1">
    <citation type="journal article" date="2021" name="PeerJ">
        <title>Extensive microbial diversity within the chicken gut microbiome revealed by metagenomics and culture.</title>
        <authorList>
            <person name="Gilroy R."/>
            <person name="Ravi A."/>
            <person name="Getino M."/>
            <person name="Pursley I."/>
            <person name="Horton D.L."/>
            <person name="Alikhan N.F."/>
            <person name="Baker D."/>
            <person name="Gharbi K."/>
            <person name="Hall N."/>
            <person name="Watson M."/>
            <person name="Adriaenssens E.M."/>
            <person name="Foster-Nyarko E."/>
            <person name="Jarju S."/>
            <person name="Secka A."/>
            <person name="Antonio M."/>
            <person name="Oren A."/>
            <person name="Chaudhuri R.R."/>
            <person name="La Ragione R."/>
            <person name="Hildebrand F."/>
            <person name="Pallen M.J."/>
        </authorList>
    </citation>
    <scope>NUCLEOTIDE SEQUENCE</scope>
    <source>
        <strain evidence="8">ChiW7-2402</strain>
    </source>
</reference>
<dbReference type="PANTHER" id="PTHR11547:SF38">
    <property type="entry name" value="ARGININE KINASE 1-RELATED"/>
    <property type="match status" value="1"/>
</dbReference>
<evidence type="ECO:0000256" key="1">
    <source>
        <dbReference type="ARBA" id="ARBA00022679"/>
    </source>
</evidence>
<keyword evidence="3 5" id="KW-0418">Kinase</keyword>
<keyword evidence="1 5" id="KW-0808">Transferase</keyword>